<dbReference type="InterPro" id="IPR042474">
    <property type="entry name" value="A33"/>
</dbReference>
<keyword evidence="3" id="KW-0732">Signal</keyword>
<evidence type="ECO:0000256" key="5">
    <source>
        <dbReference type="ARBA" id="ARBA00023136"/>
    </source>
</evidence>
<dbReference type="Pfam" id="PF13927">
    <property type="entry name" value="Ig_3"/>
    <property type="match status" value="1"/>
</dbReference>
<name>A0AAV2LTC9_KNICA</name>
<feature type="region of interest" description="Disordered" evidence="8">
    <location>
        <begin position="1"/>
        <end position="87"/>
    </location>
</feature>
<feature type="compositionally biased region" description="Basic and acidic residues" evidence="8">
    <location>
        <begin position="463"/>
        <end position="565"/>
    </location>
</feature>
<organism evidence="11 12">
    <name type="scientific">Knipowitschia caucasica</name>
    <name type="common">Caucasian dwarf goby</name>
    <name type="synonym">Pomatoschistus caucasicus</name>
    <dbReference type="NCBI Taxonomy" id="637954"/>
    <lineage>
        <taxon>Eukaryota</taxon>
        <taxon>Metazoa</taxon>
        <taxon>Chordata</taxon>
        <taxon>Craniata</taxon>
        <taxon>Vertebrata</taxon>
        <taxon>Euteleostomi</taxon>
        <taxon>Actinopterygii</taxon>
        <taxon>Neopterygii</taxon>
        <taxon>Teleostei</taxon>
        <taxon>Neoteleostei</taxon>
        <taxon>Acanthomorphata</taxon>
        <taxon>Gobiaria</taxon>
        <taxon>Gobiiformes</taxon>
        <taxon>Gobioidei</taxon>
        <taxon>Gobiidae</taxon>
        <taxon>Gobiinae</taxon>
        <taxon>Knipowitschia</taxon>
    </lineage>
</organism>
<keyword evidence="5 9" id="KW-0472">Membrane</keyword>
<reference evidence="11 12" key="1">
    <citation type="submission" date="2024-04" db="EMBL/GenBank/DDBJ databases">
        <authorList>
            <person name="Waldvogel A.-M."/>
            <person name="Schoenle A."/>
        </authorList>
    </citation>
    <scope>NUCLEOTIDE SEQUENCE [LARGE SCALE GENOMIC DNA]</scope>
</reference>
<protein>
    <recommendedName>
        <fullName evidence="10">Ig-like domain-containing protein</fullName>
    </recommendedName>
</protein>
<evidence type="ECO:0000256" key="6">
    <source>
        <dbReference type="ARBA" id="ARBA00023157"/>
    </source>
</evidence>
<keyword evidence="2 9" id="KW-0812">Transmembrane</keyword>
<feature type="domain" description="Ig-like" evidence="10">
    <location>
        <begin position="195"/>
        <end position="314"/>
    </location>
</feature>
<dbReference type="Pfam" id="PF07686">
    <property type="entry name" value="V-set"/>
    <property type="match status" value="1"/>
</dbReference>
<dbReference type="InterPro" id="IPR013106">
    <property type="entry name" value="Ig_V-set"/>
</dbReference>
<dbReference type="SMART" id="SM00409">
    <property type="entry name" value="IG"/>
    <property type="match status" value="2"/>
</dbReference>
<dbReference type="PANTHER" id="PTHR44969">
    <property type="entry name" value="CELL SURFACE A33 ANTIGEN"/>
    <property type="match status" value="1"/>
</dbReference>
<feature type="compositionally biased region" description="Low complexity" evidence="8">
    <location>
        <begin position="36"/>
        <end position="87"/>
    </location>
</feature>
<dbReference type="PANTHER" id="PTHR44969:SF1">
    <property type="entry name" value="CELL SURFACE A33 ANTIGEN"/>
    <property type="match status" value="1"/>
</dbReference>
<feature type="transmembrane region" description="Helical" evidence="9">
    <location>
        <begin position="424"/>
        <end position="442"/>
    </location>
</feature>
<evidence type="ECO:0000256" key="8">
    <source>
        <dbReference type="SAM" id="MobiDB-lite"/>
    </source>
</evidence>
<accession>A0AAV2LTC9</accession>
<feature type="domain" description="Ig-like" evidence="10">
    <location>
        <begin position="324"/>
        <end position="410"/>
    </location>
</feature>
<dbReference type="FunFam" id="2.60.40.10:FF:000095">
    <property type="entry name" value="immunoglobulin superfamily member 11 isoform X1"/>
    <property type="match status" value="1"/>
</dbReference>
<proteinExistence type="predicted"/>
<dbReference type="GO" id="GO:0005886">
    <property type="term" value="C:plasma membrane"/>
    <property type="evidence" value="ECO:0007669"/>
    <property type="project" value="InterPro"/>
</dbReference>
<dbReference type="PROSITE" id="PS50835">
    <property type="entry name" value="IG_LIKE"/>
    <property type="match status" value="2"/>
</dbReference>
<dbReference type="InterPro" id="IPR007110">
    <property type="entry name" value="Ig-like_dom"/>
</dbReference>
<sequence length="578" mass="64497">MKRSYPSGSDKRKRKKEEDEKRKHDSGLLRKCLVPSSSSNQEHASSSQSAATHTTTVPSTATPRFTAPSSSTALDSSASSSEQQSAISRTAMVNISSPTSIDQEDQTEPQAPTPAQTTSTDQEKATPIRLTSSDPGQWPDVLNDGEKSSLVKKGPLQVSGGVSGGGSRQYIWILLSSNMEVRLFSLTSACLALISSVLTLDVVIPKDQYEFARGDNITLPCNFKSTLSVLPLVIISWTAEGVDEGEDVLMLTHYTPPGTTDYKNQYEGRVELDANAATGKADLRLSSITLDDNRRFVCRVQIPGDDEGTPSDVARLVVLVAPSPPICKIQGKAEYGQNINLTCHSKEGSPPPTYSWEDRDVRNMPRVRDPRTTDKGGILALYNISKETSGYYTCTSRNKIRSASCNITLTVMPPSMMGSVGQTAGIVAGAVALVIILIIVIYCCCCKKKEEKGEEYTMGVQAEDDRDKEPIENGERRVVRDNKERERRDIDPPRSDYDDRRSDYDDRRSDYNDRRSDYNDRRSDYDDARSDYDDRRSDYTDRRDRYDDDDRRPVSRDRRYDDDRPAPPLNKPPRRDYD</sequence>
<dbReference type="InterPro" id="IPR003599">
    <property type="entry name" value="Ig_sub"/>
</dbReference>
<keyword evidence="7" id="KW-0393">Immunoglobulin domain</keyword>
<feature type="region of interest" description="Disordered" evidence="8">
    <location>
        <begin position="99"/>
        <end position="143"/>
    </location>
</feature>
<feature type="compositionally biased region" description="Basic and acidic residues" evidence="8">
    <location>
        <begin position="16"/>
        <end position="28"/>
    </location>
</feature>
<dbReference type="InterPro" id="IPR003598">
    <property type="entry name" value="Ig_sub2"/>
</dbReference>
<feature type="region of interest" description="Disordered" evidence="8">
    <location>
        <begin position="455"/>
        <end position="578"/>
    </location>
</feature>
<keyword evidence="12" id="KW-1185">Reference proteome</keyword>
<evidence type="ECO:0000256" key="9">
    <source>
        <dbReference type="SAM" id="Phobius"/>
    </source>
</evidence>
<evidence type="ECO:0000256" key="4">
    <source>
        <dbReference type="ARBA" id="ARBA00022989"/>
    </source>
</evidence>
<dbReference type="SMART" id="SM00408">
    <property type="entry name" value="IGc2"/>
    <property type="match status" value="1"/>
</dbReference>
<keyword evidence="6" id="KW-1015">Disulfide bond</keyword>
<evidence type="ECO:0000313" key="12">
    <source>
        <dbReference type="Proteomes" id="UP001497482"/>
    </source>
</evidence>
<evidence type="ECO:0000256" key="7">
    <source>
        <dbReference type="ARBA" id="ARBA00023319"/>
    </source>
</evidence>
<dbReference type="SUPFAM" id="SSF48726">
    <property type="entry name" value="Immunoglobulin"/>
    <property type="match status" value="2"/>
</dbReference>
<keyword evidence="4 9" id="KW-1133">Transmembrane helix</keyword>
<dbReference type="InterPro" id="IPR013783">
    <property type="entry name" value="Ig-like_fold"/>
</dbReference>
<gene>
    <name evidence="11" type="ORF">KC01_LOCUS30919</name>
</gene>
<evidence type="ECO:0000256" key="2">
    <source>
        <dbReference type="ARBA" id="ARBA00022692"/>
    </source>
</evidence>
<evidence type="ECO:0000259" key="10">
    <source>
        <dbReference type="PROSITE" id="PS50835"/>
    </source>
</evidence>
<dbReference type="Proteomes" id="UP001497482">
    <property type="component" value="Chromosome 4"/>
</dbReference>
<evidence type="ECO:0000256" key="3">
    <source>
        <dbReference type="ARBA" id="ARBA00022729"/>
    </source>
</evidence>
<comment type="subcellular location">
    <subcellularLocation>
        <location evidence="1">Membrane</location>
        <topology evidence="1">Single-pass type I membrane protein</topology>
    </subcellularLocation>
</comment>
<dbReference type="InterPro" id="IPR036179">
    <property type="entry name" value="Ig-like_dom_sf"/>
</dbReference>
<dbReference type="Gene3D" id="2.60.40.10">
    <property type="entry name" value="Immunoglobulins"/>
    <property type="match status" value="2"/>
</dbReference>
<evidence type="ECO:0000313" key="11">
    <source>
        <dbReference type="EMBL" id="CAL1603204.1"/>
    </source>
</evidence>
<dbReference type="AlphaFoldDB" id="A0AAV2LTC9"/>
<evidence type="ECO:0000256" key="1">
    <source>
        <dbReference type="ARBA" id="ARBA00004479"/>
    </source>
</evidence>
<dbReference type="EMBL" id="OZ035826">
    <property type="protein sequence ID" value="CAL1603204.1"/>
    <property type="molecule type" value="Genomic_DNA"/>
</dbReference>
<feature type="compositionally biased region" description="Low complexity" evidence="8">
    <location>
        <begin position="108"/>
        <end position="120"/>
    </location>
</feature>